<evidence type="ECO:0000313" key="2">
    <source>
        <dbReference type="EMBL" id="MBL6453921.1"/>
    </source>
</evidence>
<name>A0ABS1UYM1_9PROT</name>
<keyword evidence="3" id="KW-1185">Reference proteome</keyword>
<dbReference type="SUPFAM" id="SSF53335">
    <property type="entry name" value="S-adenosyl-L-methionine-dependent methyltransferases"/>
    <property type="match status" value="1"/>
</dbReference>
<protein>
    <recommendedName>
        <fullName evidence="4">Methyltransferase domain-containing protein</fullName>
    </recommendedName>
</protein>
<reference evidence="2 3" key="1">
    <citation type="submission" date="2021-01" db="EMBL/GenBank/DDBJ databases">
        <title>Belnapia mucosa sp. nov. and Belnapia arida sp. nov., isolated from the Tabernas Desert (Almeria, Spain).</title>
        <authorList>
            <person name="Molina-Menor E."/>
            <person name="Vidal-Verdu A."/>
            <person name="Calonge A."/>
            <person name="Satari L."/>
            <person name="Pereto Magraner J."/>
            <person name="Porcar Miralles M."/>
        </authorList>
    </citation>
    <scope>NUCLEOTIDE SEQUENCE [LARGE SCALE GENOMIC DNA]</scope>
    <source>
        <strain evidence="2 3">T6</strain>
    </source>
</reference>
<evidence type="ECO:0000313" key="3">
    <source>
        <dbReference type="Proteomes" id="UP000606490"/>
    </source>
</evidence>
<dbReference type="InterPro" id="IPR029063">
    <property type="entry name" value="SAM-dependent_MTases_sf"/>
</dbReference>
<evidence type="ECO:0008006" key="4">
    <source>
        <dbReference type="Google" id="ProtNLM"/>
    </source>
</evidence>
<dbReference type="Gene3D" id="3.40.50.150">
    <property type="entry name" value="Vaccinia Virus protein VP39"/>
    <property type="match status" value="1"/>
</dbReference>
<comment type="caution">
    <text evidence="2">The sequence shown here is derived from an EMBL/GenBank/DDBJ whole genome shotgun (WGS) entry which is preliminary data.</text>
</comment>
<dbReference type="Proteomes" id="UP000606490">
    <property type="component" value="Unassembled WGS sequence"/>
</dbReference>
<evidence type="ECO:0000256" key="1">
    <source>
        <dbReference type="SAM" id="MobiDB-lite"/>
    </source>
</evidence>
<gene>
    <name evidence="2" type="ORF">JMJ55_01215</name>
</gene>
<organism evidence="2 3">
    <name type="scientific">Belnapia mucosa</name>
    <dbReference type="NCBI Taxonomy" id="2804532"/>
    <lineage>
        <taxon>Bacteria</taxon>
        <taxon>Pseudomonadati</taxon>
        <taxon>Pseudomonadota</taxon>
        <taxon>Alphaproteobacteria</taxon>
        <taxon>Acetobacterales</taxon>
        <taxon>Roseomonadaceae</taxon>
        <taxon>Belnapia</taxon>
    </lineage>
</organism>
<feature type="region of interest" description="Disordered" evidence="1">
    <location>
        <begin position="1"/>
        <end position="28"/>
    </location>
</feature>
<proteinExistence type="predicted"/>
<accession>A0ABS1UYM1</accession>
<dbReference type="RefSeq" id="WP_202823661.1">
    <property type="nucleotide sequence ID" value="NZ_JAEUXJ010000001.1"/>
</dbReference>
<dbReference type="EMBL" id="JAEUXJ010000001">
    <property type="protein sequence ID" value="MBL6453921.1"/>
    <property type="molecule type" value="Genomic_DNA"/>
</dbReference>
<sequence length="336" mass="36196">MTHMPMPVAAQPPARTPRPSLASASPDPRRLLDEQLARLRGGEDPGAVVDALADGLRWLRNTAAPAAWQRSVQALRAHPLLPLLHENPLARRSFHKPRGYAGDAPMLDMLYLGEAALTNEKVTPLGAALFRRDTAAPSAVAARERIGIMARAIDAAAEERQAPHILALGCGHLREAGLSRALRSGRIGRFVALDQDAASLALVQMEHAGVETLQRSPKATFDGTLPRGGFDLIYATMLFDDLTDRLAHTVTTACFALLRPGGRLLLANTDREAVDAGYLEACLDWVRFQRDGAGMLRLAHGLPPAELALCRLLPDCHPENQVLELCRRGANGSIGA</sequence>